<feature type="compositionally biased region" description="Acidic residues" evidence="8">
    <location>
        <begin position="894"/>
        <end position="905"/>
    </location>
</feature>
<proteinExistence type="predicted"/>
<feature type="compositionally biased region" description="Basic and acidic residues" evidence="8">
    <location>
        <begin position="788"/>
        <end position="800"/>
    </location>
</feature>
<evidence type="ECO:0000256" key="3">
    <source>
        <dbReference type="ARBA" id="ARBA00022737"/>
    </source>
</evidence>
<evidence type="ECO:0000256" key="8">
    <source>
        <dbReference type="SAM" id="MobiDB-lite"/>
    </source>
</evidence>
<feature type="compositionally biased region" description="Acidic residues" evidence="8">
    <location>
        <begin position="761"/>
        <end position="787"/>
    </location>
</feature>
<evidence type="ECO:0000256" key="5">
    <source>
        <dbReference type="ARBA" id="ARBA00022833"/>
    </source>
</evidence>
<feature type="domain" description="C2H2-type" evidence="9">
    <location>
        <begin position="656"/>
        <end position="685"/>
    </location>
</feature>
<dbReference type="SUPFAM" id="SSF57667">
    <property type="entry name" value="beta-beta-alpha zinc fingers"/>
    <property type="match status" value="3"/>
</dbReference>
<dbReference type="PANTHER" id="PTHR40626">
    <property type="entry name" value="MIP31509P"/>
    <property type="match status" value="1"/>
</dbReference>
<feature type="domain" description="C2H2-type" evidence="9">
    <location>
        <begin position="937"/>
        <end position="964"/>
    </location>
</feature>
<comment type="caution">
    <text evidence="10">The sequence shown here is derived from an EMBL/GenBank/DDBJ whole genome shotgun (WGS) entry which is preliminary data.</text>
</comment>
<dbReference type="GO" id="GO:0000785">
    <property type="term" value="C:chromatin"/>
    <property type="evidence" value="ECO:0007669"/>
    <property type="project" value="TreeGrafter"/>
</dbReference>
<sequence length="1135" mass="130305">MIQVVSNSTETLESVYSKSLSTTELIRFLYKLSYATADSSDSDDTFSPVVFKIFKHLPLSLQVCFLVSDEKGKNPLLNSLVKAVNSHGFISFIEDTPTYDFEVNLNSIEFFYLKESLSRNPGQFSHILFQNAYFRRYDEILLFHQFQTLKIDLSEIRQFQNVLYKVTGVFLKSKTDLRDIDLCPRSRIKEIDLESSLVHDKEVQNFLSSLDNIQKLNYKDWYYNAQNRHEVAFCPNNGVTDFELLFSNQVNSDMLRPFGLENISKMHINLGDSDHASLDVEEIIPKLNRLNTLTINAMMSPSYFSLTFNCESANLQYLNITRSNLQRCDFSELYALKELVLLDCVIDSATLDTMKNSRNLSTLIVINGEILWSNFWQIPTQLTKLALLSNDHNSYKDLIFFGNSSNKRADEYAQLLNLNINSVSFGLQYRAGDLISVCKIGQNKIKFPKSVGPEQAEITFIPNFNSIDFDFLDFDEAGLSELKINLYSFGNIFHKPKNVPSGIECQYAYSNLNMLERETIKDVKLKTVLDSNEGIFDYDSDDVHSRGNLSIDMDYSESDSEYKYSRRRTRNKGRSNRKLADESNLTDDDNNLNDSEEEAKRKSKLIKSVISSKNIKASSNPEDPDKPFECEFCPRAFKRKEHLRRHSLTHTNYRPHVCTNCGRGFRRSDNLKNHERRCLSSGKAGGTGYKLREDPNRLDSEEIERVKKMELQKRARLKRLKDMGKSIKLAEFYESNKSHTSSQFQNERLHPTSHLNKLPDFEDEIGSDSDVDEEEEDDGDNADDDAYEDKIFDRRRERSHMISRYGNSPAESGLETPPTSASGWPTAPTSPNVSSKRSSLNTVPALRLKRGDFNMSPNPSVDRHDVATTVHNETKMRSTGKHRLDEKENHDSIDAEVDDEDDDVDFSSAPSTAAKSSIKHQVNEMFTKCELLPNNVYKCAKCSQLFTKRGNLRRHLVIHFNLKPYTCDCGKSFKRSDNFKKHTSRCKVLINKRQKTDNLGNAQSHTFSSGEVGYKMDIVKEEQTGDEMVNSLSPGHSSRSPSVQLSSRLVKQTELSDDSGIEGEEKKKGDDRQFECNFCQKKFKRKYHLNRHLIVHQNDNLRPYNCPQCNNSFKRGDLLEKHILNNKCKTITFKD</sequence>
<feature type="region of interest" description="Disordered" evidence="8">
    <location>
        <begin position="753"/>
        <end position="916"/>
    </location>
</feature>
<feature type="region of interest" description="Disordered" evidence="8">
    <location>
        <begin position="560"/>
        <end position="603"/>
    </location>
</feature>
<dbReference type="GO" id="GO:0005634">
    <property type="term" value="C:nucleus"/>
    <property type="evidence" value="ECO:0007669"/>
    <property type="project" value="UniProtKB-SubCell"/>
</dbReference>
<protein>
    <recommendedName>
        <fullName evidence="9">C2H2-type domain-containing protein</fullName>
    </recommendedName>
</protein>
<gene>
    <name evidence="10" type="ORF">OGAPHI_002894</name>
</gene>
<feature type="compositionally biased region" description="Basic residues" evidence="8">
    <location>
        <begin position="565"/>
        <end position="577"/>
    </location>
</feature>
<feature type="compositionally biased region" description="Acidic residues" evidence="8">
    <location>
        <begin position="584"/>
        <end position="597"/>
    </location>
</feature>
<feature type="domain" description="C2H2-type" evidence="9">
    <location>
        <begin position="628"/>
        <end position="655"/>
    </location>
</feature>
<dbReference type="FunFam" id="3.30.160.60:FF:000145">
    <property type="entry name" value="Zinc finger protein 574"/>
    <property type="match status" value="1"/>
</dbReference>
<feature type="compositionally biased region" description="Low complexity" evidence="8">
    <location>
        <begin position="1031"/>
        <end position="1050"/>
    </location>
</feature>
<evidence type="ECO:0000259" key="9">
    <source>
        <dbReference type="PROSITE" id="PS50157"/>
    </source>
</evidence>
<dbReference type="InterPro" id="IPR013087">
    <property type="entry name" value="Znf_C2H2_type"/>
</dbReference>
<evidence type="ECO:0000256" key="6">
    <source>
        <dbReference type="ARBA" id="ARBA00023242"/>
    </source>
</evidence>
<dbReference type="InterPro" id="IPR036236">
    <property type="entry name" value="Znf_C2H2_sf"/>
</dbReference>
<evidence type="ECO:0000256" key="4">
    <source>
        <dbReference type="ARBA" id="ARBA00022771"/>
    </source>
</evidence>
<keyword evidence="11" id="KW-1185">Reference proteome</keyword>
<evidence type="ECO:0000313" key="11">
    <source>
        <dbReference type="Proteomes" id="UP000769157"/>
    </source>
</evidence>
<keyword evidence="5" id="KW-0862">Zinc</keyword>
<keyword evidence="6" id="KW-0539">Nucleus</keyword>
<feature type="compositionally biased region" description="Basic and acidic residues" evidence="8">
    <location>
        <begin position="861"/>
        <end position="893"/>
    </location>
</feature>
<name>A0A9P8P8P1_9ASCO</name>
<dbReference type="PROSITE" id="PS50157">
    <property type="entry name" value="ZINC_FINGER_C2H2_2"/>
    <property type="match status" value="4"/>
</dbReference>
<dbReference type="InterPro" id="IPR055185">
    <property type="entry name" value="C2CH-4th_BIRD-IDD"/>
</dbReference>
<feature type="region of interest" description="Disordered" evidence="8">
    <location>
        <begin position="1026"/>
        <end position="1066"/>
    </location>
</feature>
<keyword evidence="2" id="KW-0479">Metal-binding</keyword>
<comment type="subcellular location">
    <subcellularLocation>
        <location evidence="1">Nucleus</location>
    </subcellularLocation>
</comment>
<dbReference type="PANTHER" id="PTHR40626:SF11">
    <property type="entry name" value="ZINC FINGER PROTEIN YPR022C"/>
    <property type="match status" value="1"/>
</dbReference>
<dbReference type="EMBL" id="JAEUBE010000183">
    <property type="protein sequence ID" value="KAH3667245.1"/>
    <property type="molecule type" value="Genomic_DNA"/>
</dbReference>
<dbReference type="OrthoDB" id="654211at2759"/>
<reference evidence="10" key="1">
    <citation type="journal article" date="2021" name="Open Biol.">
        <title>Shared evolutionary footprints suggest mitochondrial oxidative damage underlies multiple complex I losses in fungi.</title>
        <authorList>
            <person name="Schikora-Tamarit M.A."/>
            <person name="Marcet-Houben M."/>
            <person name="Nosek J."/>
            <person name="Gabaldon T."/>
        </authorList>
    </citation>
    <scope>NUCLEOTIDE SEQUENCE</scope>
    <source>
        <strain evidence="10">CBS6075</strain>
    </source>
</reference>
<reference evidence="10" key="2">
    <citation type="submission" date="2021-01" db="EMBL/GenBank/DDBJ databases">
        <authorList>
            <person name="Schikora-Tamarit M.A."/>
        </authorList>
    </citation>
    <scope>NUCLEOTIDE SEQUENCE</scope>
    <source>
        <strain evidence="10">CBS6075</strain>
    </source>
</reference>
<dbReference type="GO" id="GO:0008270">
    <property type="term" value="F:zinc ion binding"/>
    <property type="evidence" value="ECO:0007669"/>
    <property type="project" value="UniProtKB-KW"/>
</dbReference>
<feature type="domain" description="C2H2-type" evidence="9">
    <location>
        <begin position="1074"/>
        <end position="1101"/>
    </location>
</feature>
<evidence type="ECO:0000256" key="2">
    <source>
        <dbReference type="ARBA" id="ARBA00022723"/>
    </source>
</evidence>
<feature type="compositionally biased region" description="Polar residues" evidence="8">
    <location>
        <begin position="817"/>
        <end position="842"/>
    </location>
</feature>
<dbReference type="Pfam" id="PF00096">
    <property type="entry name" value="zf-C2H2"/>
    <property type="match status" value="4"/>
</dbReference>
<accession>A0A9P8P8P1</accession>
<dbReference type="GeneID" id="70234861"/>
<dbReference type="Gene3D" id="3.30.160.60">
    <property type="entry name" value="Classic Zinc Finger"/>
    <property type="match status" value="5"/>
</dbReference>
<dbReference type="Proteomes" id="UP000769157">
    <property type="component" value="Unassembled WGS sequence"/>
</dbReference>
<dbReference type="AlphaFoldDB" id="A0A9P8P8P1"/>
<dbReference type="SMART" id="SM00355">
    <property type="entry name" value="ZnF_C2H2"/>
    <property type="match status" value="5"/>
</dbReference>
<dbReference type="PROSITE" id="PS00028">
    <property type="entry name" value="ZINC_FINGER_C2H2_1"/>
    <property type="match status" value="3"/>
</dbReference>
<keyword evidence="4 7" id="KW-0863">Zinc-finger</keyword>
<evidence type="ECO:0000256" key="7">
    <source>
        <dbReference type="PROSITE-ProRule" id="PRU00042"/>
    </source>
</evidence>
<dbReference type="GO" id="GO:0000978">
    <property type="term" value="F:RNA polymerase II cis-regulatory region sequence-specific DNA binding"/>
    <property type="evidence" value="ECO:0007669"/>
    <property type="project" value="InterPro"/>
</dbReference>
<evidence type="ECO:0000313" key="10">
    <source>
        <dbReference type="EMBL" id="KAH3667245.1"/>
    </source>
</evidence>
<dbReference type="GO" id="GO:0000981">
    <property type="term" value="F:DNA-binding transcription factor activity, RNA polymerase II-specific"/>
    <property type="evidence" value="ECO:0007669"/>
    <property type="project" value="InterPro"/>
</dbReference>
<dbReference type="InterPro" id="IPR051059">
    <property type="entry name" value="VerF-like"/>
</dbReference>
<evidence type="ECO:0000256" key="1">
    <source>
        <dbReference type="ARBA" id="ARBA00004123"/>
    </source>
</evidence>
<dbReference type="RefSeq" id="XP_046062057.1">
    <property type="nucleotide sequence ID" value="XM_046203813.1"/>
</dbReference>
<dbReference type="FunFam" id="3.30.160.60:FF:000100">
    <property type="entry name" value="Zinc finger 45-like"/>
    <property type="match status" value="1"/>
</dbReference>
<dbReference type="Pfam" id="PF22992">
    <property type="entry name" value="C2CH-4th_BIRD-IDD"/>
    <property type="match status" value="1"/>
</dbReference>
<keyword evidence="3" id="KW-0677">Repeat</keyword>
<organism evidence="10 11">
    <name type="scientific">Ogataea philodendri</name>
    <dbReference type="NCBI Taxonomy" id="1378263"/>
    <lineage>
        <taxon>Eukaryota</taxon>
        <taxon>Fungi</taxon>
        <taxon>Dikarya</taxon>
        <taxon>Ascomycota</taxon>
        <taxon>Saccharomycotina</taxon>
        <taxon>Pichiomycetes</taxon>
        <taxon>Pichiales</taxon>
        <taxon>Pichiaceae</taxon>
        <taxon>Ogataea</taxon>
    </lineage>
</organism>